<dbReference type="Gene3D" id="3.90.1570.10">
    <property type="entry name" value="tt1808, chain A"/>
    <property type="match status" value="1"/>
</dbReference>
<accession>A0ABP4TEZ5</accession>
<dbReference type="EMBL" id="BAAAMU010000152">
    <property type="protein sequence ID" value="GAA1686951.1"/>
    <property type="molecule type" value="Genomic_DNA"/>
</dbReference>
<keyword evidence="3" id="KW-1185">Reference proteome</keyword>
<gene>
    <name evidence="2" type="ORF">GCM10009733_099510</name>
</gene>
<evidence type="ECO:0000313" key="3">
    <source>
        <dbReference type="Proteomes" id="UP001500064"/>
    </source>
</evidence>
<sequence>MERVGLVLSPQDLLLVVEVSSLSTAKQDESLRAVAYAQAGIPSYWRIEPDEGPALYVYELNGDRYDPPVVHKAGAVARMAVPVVVGFDPAVLCARR</sequence>
<dbReference type="InterPro" id="IPR011335">
    <property type="entry name" value="Restrct_endonuc-II-like"/>
</dbReference>
<dbReference type="CDD" id="cd06260">
    <property type="entry name" value="DUF820-like"/>
    <property type="match status" value="1"/>
</dbReference>
<organism evidence="2 3">
    <name type="scientific">Nonomuraea maheshkhaliensis</name>
    <dbReference type="NCBI Taxonomy" id="419590"/>
    <lineage>
        <taxon>Bacteria</taxon>
        <taxon>Bacillati</taxon>
        <taxon>Actinomycetota</taxon>
        <taxon>Actinomycetes</taxon>
        <taxon>Streptosporangiales</taxon>
        <taxon>Streptosporangiaceae</taxon>
        <taxon>Nonomuraea</taxon>
    </lineage>
</organism>
<dbReference type="InterPro" id="IPR008538">
    <property type="entry name" value="Uma2"/>
</dbReference>
<protein>
    <recommendedName>
        <fullName evidence="1">Putative restriction endonuclease domain-containing protein</fullName>
    </recommendedName>
</protein>
<evidence type="ECO:0000313" key="2">
    <source>
        <dbReference type="EMBL" id="GAA1686951.1"/>
    </source>
</evidence>
<feature type="domain" description="Putative restriction endonuclease" evidence="1">
    <location>
        <begin position="10"/>
        <end position="77"/>
    </location>
</feature>
<dbReference type="SUPFAM" id="SSF52980">
    <property type="entry name" value="Restriction endonuclease-like"/>
    <property type="match status" value="1"/>
</dbReference>
<comment type="caution">
    <text evidence="2">The sequence shown here is derived from an EMBL/GenBank/DDBJ whole genome shotgun (WGS) entry which is preliminary data.</text>
</comment>
<proteinExistence type="predicted"/>
<evidence type="ECO:0000259" key="1">
    <source>
        <dbReference type="Pfam" id="PF05685"/>
    </source>
</evidence>
<dbReference type="Pfam" id="PF05685">
    <property type="entry name" value="Uma2"/>
    <property type="match status" value="1"/>
</dbReference>
<name>A0ABP4TEZ5_9ACTN</name>
<dbReference type="Proteomes" id="UP001500064">
    <property type="component" value="Unassembled WGS sequence"/>
</dbReference>
<dbReference type="InterPro" id="IPR012296">
    <property type="entry name" value="Nuclease_put_TT1808"/>
</dbReference>
<reference evidence="3" key="1">
    <citation type="journal article" date="2019" name="Int. J. Syst. Evol. Microbiol.">
        <title>The Global Catalogue of Microorganisms (GCM) 10K type strain sequencing project: providing services to taxonomists for standard genome sequencing and annotation.</title>
        <authorList>
            <consortium name="The Broad Institute Genomics Platform"/>
            <consortium name="The Broad Institute Genome Sequencing Center for Infectious Disease"/>
            <person name="Wu L."/>
            <person name="Ma J."/>
        </authorList>
    </citation>
    <scope>NUCLEOTIDE SEQUENCE [LARGE SCALE GENOMIC DNA]</scope>
    <source>
        <strain evidence="3">JCM 13929</strain>
    </source>
</reference>